<evidence type="ECO:0000256" key="1">
    <source>
        <dbReference type="ARBA" id="ARBA00005254"/>
    </source>
</evidence>
<gene>
    <name evidence="3" type="ORF">BAA01_08700</name>
</gene>
<dbReference type="InterPro" id="IPR029045">
    <property type="entry name" value="ClpP/crotonase-like_dom_sf"/>
</dbReference>
<dbReference type="PANTHER" id="PTHR11941:SF54">
    <property type="entry name" value="ENOYL-COA HYDRATASE, MITOCHONDRIAL"/>
    <property type="match status" value="1"/>
</dbReference>
<sequence length="263" mass="28820">MSAYQNLLFEVQDDGVAILTINRPQVLNALNQATLDELDQALDEVRQNEAIKVLVVTGAGEKSFVAGADIAEFELFKNAYQAEEMAQKGQRLTQKIESLPKPVIMAVNGYALGGGCELAMAGDIRIASRNARFGQPEINLGIIPGYGGTQRLPRLVGKGMAKYLCMTGDHITAEEAWRLGLVEKVVEPDALMDETIQLARKLASKPPIALHLIKKVIDQGPEMDLDSALKMEAAYFGLSMNTEDRVEGTRAFLEKRQARFTGR</sequence>
<evidence type="ECO:0000313" key="4">
    <source>
        <dbReference type="Proteomes" id="UP000196475"/>
    </source>
</evidence>
<reference evidence="4" key="1">
    <citation type="submission" date="2016-06" db="EMBL/GenBank/DDBJ databases">
        <authorList>
            <person name="Nascimento L."/>
            <person name="Pereira R.V."/>
            <person name="Martins L.F."/>
            <person name="Quaggio R.B."/>
            <person name="Silva A.M."/>
            <person name="Setubal J.C."/>
        </authorList>
    </citation>
    <scope>NUCLEOTIDE SEQUENCE [LARGE SCALE GENOMIC DNA]</scope>
</reference>
<dbReference type="FunFam" id="1.10.12.10:FF:000001">
    <property type="entry name" value="Probable enoyl-CoA hydratase, mitochondrial"/>
    <property type="match status" value="1"/>
</dbReference>
<dbReference type="CDD" id="cd06558">
    <property type="entry name" value="crotonase-like"/>
    <property type="match status" value="1"/>
</dbReference>
<dbReference type="EMBL" id="LZRT01000065">
    <property type="protein sequence ID" value="OUM88169.1"/>
    <property type="molecule type" value="Genomic_DNA"/>
</dbReference>
<dbReference type="Proteomes" id="UP000196475">
    <property type="component" value="Unassembled WGS sequence"/>
</dbReference>
<organism evidence="3 4">
    <name type="scientific">Bacillus thermozeamaize</name>
    <dbReference type="NCBI Taxonomy" id="230954"/>
    <lineage>
        <taxon>Bacteria</taxon>
        <taxon>Bacillati</taxon>
        <taxon>Bacillota</taxon>
        <taxon>Bacilli</taxon>
        <taxon>Bacillales</taxon>
        <taxon>Bacillaceae</taxon>
        <taxon>Bacillus</taxon>
    </lineage>
</organism>
<dbReference type="Gene3D" id="3.90.226.10">
    <property type="entry name" value="2-enoyl-CoA Hydratase, Chain A, domain 1"/>
    <property type="match status" value="1"/>
</dbReference>
<dbReference type="InterPro" id="IPR014748">
    <property type="entry name" value="Enoyl-CoA_hydra_C"/>
</dbReference>
<dbReference type="GO" id="GO:0016836">
    <property type="term" value="F:hydro-lyase activity"/>
    <property type="evidence" value="ECO:0007669"/>
    <property type="project" value="UniProtKB-ARBA"/>
</dbReference>
<dbReference type="Pfam" id="PF00378">
    <property type="entry name" value="ECH_1"/>
    <property type="match status" value="1"/>
</dbReference>
<proteinExistence type="inferred from homology"/>
<dbReference type="FunFam" id="3.90.226.10:FF:000009">
    <property type="entry name" value="Carnitinyl-CoA dehydratase"/>
    <property type="match status" value="1"/>
</dbReference>
<dbReference type="Gene3D" id="1.10.12.10">
    <property type="entry name" value="Lyase 2-enoyl-coa Hydratase, Chain A, domain 2"/>
    <property type="match status" value="1"/>
</dbReference>
<evidence type="ECO:0000313" key="3">
    <source>
        <dbReference type="EMBL" id="OUM88169.1"/>
    </source>
</evidence>
<name>A0A1Y3PV08_9BACI</name>
<accession>A0A1Y3PV08</accession>
<comment type="caution">
    <text evidence="3">The sequence shown here is derived from an EMBL/GenBank/DDBJ whole genome shotgun (WGS) entry which is preliminary data.</text>
</comment>
<comment type="similarity">
    <text evidence="1">Belongs to the enoyl-CoA hydratase/isomerase family.</text>
</comment>
<dbReference type="AlphaFoldDB" id="A0A1Y3PV08"/>
<dbReference type="GO" id="GO:0006635">
    <property type="term" value="P:fatty acid beta-oxidation"/>
    <property type="evidence" value="ECO:0007669"/>
    <property type="project" value="TreeGrafter"/>
</dbReference>
<keyword evidence="2" id="KW-0456">Lyase</keyword>
<evidence type="ECO:0008006" key="5">
    <source>
        <dbReference type="Google" id="ProtNLM"/>
    </source>
</evidence>
<protein>
    <recommendedName>
        <fullName evidence="5">Crotonase</fullName>
    </recommendedName>
</protein>
<evidence type="ECO:0000256" key="2">
    <source>
        <dbReference type="ARBA" id="ARBA00023239"/>
    </source>
</evidence>
<dbReference type="PANTHER" id="PTHR11941">
    <property type="entry name" value="ENOYL-COA HYDRATASE-RELATED"/>
    <property type="match status" value="1"/>
</dbReference>
<dbReference type="SUPFAM" id="SSF52096">
    <property type="entry name" value="ClpP/crotonase"/>
    <property type="match status" value="1"/>
</dbReference>
<dbReference type="InterPro" id="IPR001753">
    <property type="entry name" value="Enoyl-CoA_hydra/iso"/>
</dbReference>